<evidence type="ECO:0000313" key="2">
    <source>
        <dbReference type="Proteomes" id="UP001497700"/>
    </source>
</evidence>
<gene>
    <name evidence="1" type="ORF">F4820DRAFT_444688</name>
</gene>
<dbReference type="EMBL" id="MU393435">
    <property type="protein sequence ID" value="KAI4868769.1"/>
    <property type="molecule type" value="Genomic_DNA"/>
</dbReference>
<protein>
    <submittedName>
        <fullName evidence="1">Uncharacterized protein</fullName>
    </submittedName>
</protein>
<name>A0ACB9ZCA1_9PEZI</name>
<proteinExistence type="predicted"/>
<accession>A0ACB9ZCA1</accession>
<keyword evidence="2" id="KW-1185">Reference proteome</keyword>
<dbReference type="Proteomes" id="UP001497700">
    <property type="component" value="Unassembled WGS sequence"/>
</dbReference>
<evidence type="ECO:0000313" key="1">
    <source>
        <dbReference type="EMBL" id="KAI4868769.1"/>
    </source>
</evidence>
<organism evidence="1 2">
    <name type="scientific">Hypoxylon rubiginosum</name>
    <dbReference type="NCBI Taxonomy" id="110542"/>
    <lineage>
        <taxon>Eukaryota</taxon>
        <taxon>Fungi</taxon>
        <taxon>Dikarya</taxon>
        <taxon>Ascomycota</taxon>
        <taxon>Pezizomycotina</taxon>
        <taxon>Sordariomycetes</taxon>
        <taxon>Xylariomycetidae</taxon>
        <taxon>Xylariales</taxon>
        <taxon>Hypoxylaceae</taxon>
        <taxon>Hypoxylon</taxon>
    </lineage>
</organism>
<sequence>MAKQKAHVYNQYADVLTTGAAIASNRLASLGKYGPFADLVDYFTFIADLRLDLTVDGQLFPEDPKEAFLFYKLLKSRAAPILATASASASGFFLKHVDNKGDHILVDENYNITGIFDWPMARLIPACEAFDISMSTANPRYLCNGPAGLRDDDKRFSRVCGRKQTRQAVSLRIRMLTKQKPRE</sequence>
<comment type="caution">
    <text evidence="1">The sequence shown here is derived from an EMBL/GenBank/DDBJ whole genome shotgun (WGS) entry which is preliminary data.</text>
</comment>
<reference evidence="1 2" key="1">
    <citation type="journal article" date="2022" name="New Phytol.">
        <title>Ecological generalism drives hyperdiversity of secondary metabolite gene clusters in xylarialean endophytes.</title>
        <authorList>
            <person name="Franco M.E.E."/>
            <person name="Wisecaver J.H."/>
            <person name="Arnold A.E."/>
            <person name="Ju Y.M."/>
            <person name="Slot J.C."/>
            <person name="Ahrendt S."/>
            <person name="Moore L.P."/>
            <person name="Eastman K.E."/>
            <person name="Scott K."/>
            <person name="Konkel Z."/>
            <person name="Mondo S.J."/>
            <person name="Kuo A."/>
            <person name="Hayes R.D."/>
            <person name="Haridas S."/>
            <person name="Andreopoulos B."/>
            <person name="Riley R."/>
            <person name="LaButti K."/>
            <person name="Pangilinan J."/>
            <person name="Lipzen A."/>
            <person name="Amirebrahimi M."/>
            <person name="Yan J."/>
            <person name="Adam C."/>
            <person name="Keymanesh K."/>
            <person name="Ng V."/>
            <person name="Louie K."/>
            <person name="Northen T."/>
            <person name="Drula E."/>
            <person name="Henrissat B."/>
            <person name="Hsieh H.M."/>
            <person name="Youens-Clark K."/>
            <person name="Lutzoni F."/>
            <person name="Miadlikowska J."/>
            <person name="Eastwood D.C."/>
            <person name="Hamelin R.C."/>
            <person name="Grigoriev I.V."/>
            <person name="U'Ren J.M."/>
        </authorList>
    </citation>
    <scope>NUCLEOTIDE SEQUENCE [LARGE SCALE GENOMIC DNA]</scope>
    <source>
        <strain evidence="1 2">CBS 119005</strain>
    </source>
</reference>